<organism evidence="1 2">
    <name type="scientific">Pluteus cervinus</name>
    <dbReference type="NCBI Taxonomy" id="181527"/>
    <lineage>
        <taxon>Eukaryota</taxon>
        <taxon>Fungi</taxon>
        <taxon>Dikarya</taxon>
        <taxon>Basidiomycota</taxon>
        <taxon>Agaricomycotina</taxon>
        <taxon>Agaricomycetes</taxon>
        <taxon>Agaricomycetidae</taxon>
        <taxon>Agaricales</taxon>
        <taxon>Pluteineae</taxon>
        <taxon>Pluteaceae</taxon>
        <taxon>Pluteus</taxon>
    </lineage>
</organism>
<gene>
    <name evidence="1" type="ORF">BDN72DRAFT_964789</name>
</gene>
<sequence length="510" mass="57483">MATLNITTGITLLAVEPGIILTRAIATFLHHQTRRFLFLSLRNARCLARQWTGERGLLLLPDELLTEVVTQLEWQDILHVRQTCQRLNFASRSLFVWRSIVERASPELLWLECPISTYSSNDLEFLFLRRKRAEVGYKMVSKGLAPRRQVIPLSLKDIAGPAHLVRGGRWLLLATYHGAIVYYDLEAESPVSRALTPEHEEGALISIAVDMDSTSPTLRFNLAVSRNFSIGRGDLRGVVEVWQVGLVLDGNNLGVGLHAERLASFDQEPPGRCRRISLLGEQIAMTIFYMSHSEVYTVCVAWRSVPGPDYPKRILHPSIEAMCLLHPDVLLSIQTDGIKLTSCLSLPEVTTVPRGSGYILQTWPFLTTLPFDSFFPSDLSARFLFPDSCRFLVCANHQVLAVVIRSQANGTYHIETFKVLDVPESLYDVQICVSGDFLTFWPQDGDVHLQQFSWEKNDATSFPAAKFTASPYYEPCFQLFDIISGRLLIPDAEGLALHDFTRFYSYLTSV</sequence>
<protein>
    <submittedName>
        <fullName evidence="1">Uncharacterized protein</fullName>
    </submittedName>
</protein>
<proteinExistence type="predicted"/>
<evidence type="ECO:0000313" key="1">
    <source>
        <dbReference type="EMBL" id="TFK62081.1"/>
    </source>
</evidence>
<keyword evidence="2" id="KW-1185">Reference proteome</keyword>
<name>A0ACD3A974_9AGAR</name>
<dbReference type="EMBL" id="ML208607">
    <property type="protein sequence ID" value="TFK62081.1"/>
    <property type="molecule type" value="Genomic_DNA"/>
</dbReference>
<reference evidence="1 2" key="1">
    <citation type="journal article" date="2019" name="Nat. Ecol. Evol.">
        <title>Megaphylogeny resolves global patterns of mushroom evolution.</title>
        <authorList>
            <person name="Varga T."/>
            <person name="Krizsan K."/>
            <person name="Foldi C."/>
            <person name="Dima B."/>
            <person name="Sanchez-Garcia M."/>
            <person name="Sanchez-Ramirez S."/>
            <person name="Szollosi G.J."/>
            <person name="Szarkandi J.G."/>
            <person name="Papp V."/>
            <person name="Albert L."/>
            <person name="Andreopoulos W."/>
            <person name="Angelini C."/>
            <person name="Antonin V."/>
            <person name="Barry K.W."/>
            <person name="Bougher N.L."/>
            <person name="Buchanan P."/>
            <person name="Buyck B."/>
            <person name="Bense V."/>
            <person name="Catcheside P."/>
            <person name="Chovatia M."/>
            <person name="Cooper J."/>
            <person name="Damon W."/>
            <person name="Desjardin D."/>
            <person name="Finy P."/>
            <person name="Geml J."/>
            <person name="Haridas S."/>
            <person name="Hughes K."/>
            <person name="Justo A."/>
            <person name="Karasinski D."/>
            <person name="Kautmanova I."/>
            <person name="Kiss B."/>
            <person name="Kocsube S."/>
            <person name="Kotiranta H."/>
            <person name="LaButti K.M."/>
            <person name="Lechner B.E."/>
            <person name="Liimatainen K."/>
            <person name="Lipzen A."/>
            <person name="Lukacs Z."/>
            <person name="Mihaltcheva S."/>
            <person name="Morgado L.N."/>
            <person name="Niskanen T."/>
            <person name="Noordeloos M.E."/>
            <person name="Ohm R.A."/>
            <person name="Ortiz-Santana B."/>
            <person name="Ovrebo C."/>
            <person name="Racz N."/>
            <person name="Riley R."/>
            <person name="Savchenko A."/>
            <person name="Shiryaev A."/>
            <person name="Soop K."/>
            <person name="Spirin V."/>
            <person name="Szebenyi C."/>
            <person name="Tomsovsky M."/>
            <person name="Tulloss R.E."/>
            <person name="Uehling J."/>
            <person name="Grigoriev I.V."/>
            <person name="Vagvolgyi C."/>
            <person name="Papp T."/>
            <person name="Martin F.M."/>
            <person name="Miettinen O."/>
            <person name="Hibbett D.S."/>
            <person name="Nagy L.G."/>
        </authorList>
    </citation>
    <scope>NUCLEOTIDE SEQUENCE [LARGE SCALE GENOMIC DNA]</scope>
    <source>
        <strain evidence="1 2">NL-1719</strain>
    </source>
</reference>
<dbReference type="Proteomes" id="UP000308600">
    <property type="component" value="Unassembled WGS sequence"/>
</dbReference>
<evidence type="ECO:0000313" key="2">
    <source>
        <dbReference type="Proteomes" id="UP000308600"/>
    </source>
</evidence>
<accession>A0ACD3A974</accession>